<keyword evidence="3 6" id="KW-0812">Transmembrane</keyword>
<evidence type="ECO:0000256" key="2">
    <source>
        <dbReference type="ARBA" id="ARBA00022448"/>
    </source>
</evidence>
<dbReference type="RefSeq" id="WP_127027827.1">
    <property type="nucleotide sequence ID" value="NZ_RYFG02000111.1"/>
</dbReference>
<dbReference type="Gene3D" id="1.20.1560.10">
    <property type="entry name" value="ABC transporter type 1, transmembrane domain"/>
    <property type="match status" value="1"/>
</dbReference>
<reference evidence="8 9" key="1">
    <citation type="journal article" date="2019" name="Antonie Van Leeuwenhoek">
        <title>Description of 'Ca. Methylobacter oryzae' KRF1, a novel species from the environmentally important Methylobacter clade 2.</title>
        <authorList>
            <person name="Khatri K."/>
            <person name="Mohite J.A."/>
            <person name="Pandit P.S."/>
            <person name="Bahulikar R."/>
            <person name="Rahalkar M.C."/>
        </authorList>
    </citation>
    <scope>NUCLEOTIDE SEQUENCE [LARGE SCALE GENOMIC DNA]</scope>
    <source>
        <strain evidence="8 9">KRF1</strain>
    </source>
</reference>
<dbReference type="PANTHER" id="PTHR11384:SF59">
    <property type="entry name" value="LYSOSOMAL COBALAMIN TRANSPORTER ABCD4"/>
    <property type="match status" value="1"/>
</dbReference>
<dbReference type="Gene3D" id="3.40.50.300">
    <property type="entry name" value="P-loop containing nucleotide triphosphate hydrolases"/>
    <property type="match status" value="1"/>
</dbReference>
<evidence type="ECO:0000256" key="3">
    <source>
        <dbReference type="ARBA" id="ARBA00022692"/>
    </source>
</evidence>
<dbReference type="EMBL" id="RYFG02000111">
    <property type="protein sequence ID" value="TRW91512.1"/>
    <property type="molecule type" value="Genomic_DNA"/>
</dbReference>
<dbReference type="PANTHER" id="PTHR11384">
    <property type="entry name" value="ATP-BINDING CASSETTE, SUB-FAMILY D MEMBER"/>
    <property type="match status" value="1"/>
</dbReference>
<dbReference type="SUPFAM" id="SSF52540">
    <property type="entry name" value="P-loop containing nucleoside triphosphate hydrolases"/>
    <property type="match status" value="1"/>
</dbReference>
<comment type="subcellular location">
    <subcellularLocation>
        <location evidence="1">Cell membrane</location>
        <topology evidence="1">Multi-pass membrane protein</topology>
    </subcellularLocation>
</comment>
<evidence type="ECO:0000256" key="5">
    <source>
        <dbReference type="ARBA" id="ARBA00023136"/>
    </source>
</evidence>
<evidence type="ECO:0000256" key="4">
    <source>
        <dbReference type="ARBA" id="ARBA00022989"/>
    </source>
</evidence>
<dbReference type="SUPFAM" id="SSF90123">
    <property type="entry name" value="ABC transporter transmembrane region"/>
    <property type="match status" value="1"/>
</dbReference>
<name>A0ABY3C783_9GAMM</name>
<dbReference type="Proteomes" id="UP000733744">
    <property type="component" value="Unassembled WGS sequence"/>
</dbReference>
<comment type="caution">
    <text evidence="8">The sequence shown here is derived from an EMBL/GenBank/DDBJ whole genome shotgun (WGS) entry which is preliminary data.</text>
</comment>
<dbReference type="InterPro" id="IPR027417">
    <property type="entry name" value="P-loop_NTPase"/>
</dbReference>
<feature type="transmembrane region" description="Helical" evidence="6">
    <location>
        <begin position="272"/>
        <end position="290"/>
    </location>
</feature>
<dbReference type="Pfam" id="PF06472">
    <property type="entry name" value="ABC_membrane_2"/>
    <property type="match status" value="1"/>
</dbReference>
<gene>
    <name evidence="8" type="ORF">EKO24_016495</name>
</gene>
<evidence type="ECO:0000256" key="6">
    <source>
        <dbReference type="SAM" id="Phobius"/>
    </source>
</evidence>
<feature type="transmembrane region" description="Helical" evidence="6">
    <location>
        <begin position="152"/>
        <end position="178"/>
    </location>
</feature>
<feature type="transmembrane region" description="Helical" evidence="6">
    <location>
        <begin position="71"/>
        <end position="91"/>
    </location>
</feature>
<dbReference type="InterPro" id="IPR011527">
    <property type="entry name" value="ABC1_TM_dom"/>
</dbReference>
<keyword evidence="9" id="KW-1185">Reference proteome</keyword>
<evidence type="ECO:0000313" key="8">
    <source>
        <dbReference type="EMBL" id="TRW91512.1"/>
    </source>
</evidence>
<evidence type="ECO:0000259" key="7">
    <source>
        <dbReference type="PROSITE" id="PS50929"/>
    </source>
</evidence>
<keyword evidence="8" id="KW-0547">Nucleotide-binding</keyword>
<proteinExistence type="predicted"/>
<evidence type="ECO:0000256" key="1">
    <source>
        <dbReference type="ARBA" id="ARBA00004651"/>
    </source>
</evidence>
<dbReference type="PROSITE" id="PS50929">
    <property type="entry name" value="ABC_TM1F"/>
    <property type="match status" value="1"/>
</dbReference>
<accession>A0ABY3C783</accession>
<feature type="transmembrane region" description="Helical" evidence="6">
    <location>
        <begin position="30"/>
        <end position="51"/>
    </location>
</feature>
<keyword evidence="2" id="KW-0813">Transport</keyword>
<feature type="transmembrane region" description="Helical" evidence="6">
    <location>
        <begin position="184"/>
        <end position="207"/>
    </location>
</feature>
<feature type="domain" description="ABC transmembrane type-1" evidence="7">
    <location>
        <begin position="32"/>
        <end position="321"/>
    </location>
</feature>
<evidence type="ECO:0000313" key="9">
    <source>
        <dbReference type="Proteomes" id="UP000733744"/>
    </source>
</evidence>
<dbReference type="InterPro" id="IPR050835">
    <property type="entry name" value="ABC_transporter_sub-D"/>
</dbReference>
<organism evidence="8 9">
    <name type="scientific">Candidatus Methylobacter oryzae</name>
    <dbReference type="NCBI Taxonomy" id="2497749"/>
    <lineage>
        <taxon>Bacteria</taxon>
        <taxon>Pseudomonadati</taxon>
        <taxon>Pseudomonadota</taxon>
        <taxon>Gammaproteobacteria</taxon>
        <taxon>Methylococcales</taxon>
        <taxon>Methylococcaceae</taxon>
        <taxon>Methylobacter</taxon>
    </lineage>
</organism>
<keyword evidence="5 6" id="KW-0472">Membrane</keyword>
<keyword evidence="8" id="KW-0067">ATP-binding</keyword>
<sequence length="563" mass="63566">MEFSNGFFIQFIRLAGPFWYSENKSTIRRLTLALFMLTIMQIGIAVVITVWSADLFNALEQRSMGGLFTQIGLIVLIFGANIAVTTAHFKVKRRLQLDWRSWLTQHLISKWMTEGRHYLVTHIQGAHDNPDGRIAEDIRIATEAALDLSHSLVYCSLVLISFTKILWTLSGVVTLNLLFFEIPIYGHLVWLAIIYAACASSLGWWLGRPYTRATDARQTVEANFRFGLVTARENSLAIALVHGEANEQSRFIGLFNDIIYAWQRQTLAWSHLFMLTSGYSVLSMAFPILVSAPRYILGSISLGALMQSAQAFQQTAGALSWPVDNMAKVAEWRASVERVLGLANGLERLEQEIARHDPHRIHLKKTEQNVLSFRELCIIRLDGVVCVSEMNDEIRPGERVLIAGNAFTGSKLFKAIVGLWPWGEGAIELPPDPVFFMPPRPYLPTGTLRAAICYPSVHSEYAESAITDALELVGLQDLHELLDREDNWAGALSREQQQRLGVVRLLLQQPKWILLQEAMDSLDSSWEMRMLRLIAQKLPDAAILTITNEPMAEAFHQRRIVLQ</sequence>
<dbReference type="GO" id="GO:0005524">
    <property type="term" value="F:ATP binding"/>
    <property type="evidence" value="ECO:0007669"/>
    <property type="project" value="UniProtKB-KW"/>
</dbReference>
<keyword evidence="4 6" id="KW-1133">Transmembrane helix</keyword>
<dbReference type="InterPro" id="IPR036640">
    <property type="entry name" value="ABC1_TM_sf"/>
</dbReference>
<protein>
    <submittedName>
        <fullName evidence="8">ABC transporter ATP-binding protein/permease</fullName>
    </submittedName>
</protein>